<keyword evidence="4" id="KW-1185">Reference proteome</keyword>
<dbReference type="Gene3D" id="2.40.70.10">
    <property type="entry name" value="Acid Proteases"/>
    <property type="match status" value="1"/>
</dbReference>
<dbReference type="Proteomes" id="UP001153365">
    <property type="component" value="Unassembled WGS sequence"/>
</dbReference>
<organism evidence="3 4">
    <name type="scientific">Phakopsora pachyrhizi</name>
    <name type="common">Asian soybean rust disease fungus</name>
    <dbReference type="NCBI Taxonomy" id="170000"/>
    <lineage>
        <taxon>Eukaryota</taxon>
        <taxon>Fungi</taxon>
        <taxon>Dikarya</taxon>
        <taxon>Basidiomycota</taxon>
        <taxon>Pucciniomycotina</taxon>
        <taxon>Pucciniomycetes</taxon>
        <taxon>Pucciniales</taxon>
        <taxon>Phakopsoraceae</taxon>
        <taxon>Phakopsora</taxon>
    </lineage>
</organism>
<evidence type="ECO:0000256" key="1">
    <source>
        <dbReference type="SAM" id="MobiDB-lite"/>
    </source>
</evidence>
<accession>A0AAV0B852</accession>
<feature type="region of interest" description="Disordered" evidence="1">
    <location>
        <begin position="67"/>
        <end position="102"/>
    </location>
</feature>
<feature type="compositionally biased region" description="Polar residues" evidence="1">
    <location>
        <begin position="67"/>
        <end position="86"/>
    </location>
</feature>
<dbReference type="InterPro" id="IPR021109">
    <property type="entry name" value="Peptidase_aspartic_dom_sf"/>
</dbReference>
<dbReference type="EMBL" id="CALTRL010004205">
    <property type="protein sequence ID" value="CAH7682654.1"/>
    <property type="molecule type" value="Genomic_DNA"/>
</dbReference>
<dbReference type="SUPFAM" id="SSF50630">
    <property type="entry name" value="Acid proteases"/>
    <property type="match status" value="1"/>
</dbReference>
<evidence type="ECO:0000259" key="2">
    <source>
        <dbReference type="Pfam" id="PF00026"/>
    </source>
</evidence>
<reference evidence="3" key="1">
    <citation type="submission" date="2022-06" db="EMBL/GenBank/DDBJ databases">
        <authorList>
            <consortium name="SYNGENTA / RWTH Aachen University"/>
        </authorList>
    </citation>
    <scope>NUCLEOTIDE SEQUENCE</scope>
</reference>
<gene>
    <name evidence="3" type="ORF">PPACK8108_LOCUS15688</name>
</gene>
<dbReference type="InterPro" id="IPR033121">
    <property type="entry name" value="PEPTIDASE_A1"/>
</dbReference>
<comment type="caution">
    <text evidence="3">The sequence shown here is derived from an EMBL/GenBank/DDBJ whole genome shotgun (WGS) entry which is preliminary data.</text>
</comment>
<protein>
    <recommendedName>
        <fullName evidence="2">Peptidase A1 domain-containing protein</fullName>
    </recommendedName>
</protein>
<sequence>MAVSSYQLLMDIDNQYSQLSNRASRDAPSKISPVDISSNSNDANCGWVEGVRVVFDVDPEPKSYLSGLQQRTQVPETAQSECSFQTPRKDQINKSSRPNQLRPRRAVQPIKNVSGSQSTSMLSTFLKSILEPHPIVQGHSGYRCKWCSRIITEELICCQTANTSQFCVTATVIQPLGFIHQLLFYCLLSSQKTNRYLPFTLGTTSSTSADTEGGEAVFGGLDKAHYEGKIYYAPVCRCGYWEVELKSVKFGDKEIKLHNVGAAINTGQ</sequence>
<dbReference type="AlphaFoldDB" id="A0AAV0B852"/>
<proteinExistence type="predicted"/>
<evidence type="ECO:0000313" key="4">
    <source>
        <dbReference type="Proteomes" id="UP001153365"/>
    </source>
</evidence>
<name>A0AAV0B852_PHAPC</name>
<evidence type="ECO:0000313" key="3">
    <source>
        <dbReference type="EMBL" id="CAH7682654.1"/>
    </source>
</evidence>
<feature type="domain" description="Peptidase A1" evidence="2">
    <location>
        <begin position="209"/>
        <end position="267"/>
    </location>
</feature>
<dbReference type="Pfam" id="PF00026">
    <property type="entry name" value="Asp"/>
    <property type="match status" value="1"/>
</dbReference>